<gene>
    <name evidence="3" type="ORF">UFOPK2166_00659</name>
</gene>
<evidence type="ECO:0000256" key="1">
    <source>
        <dbReference type="ARBA" id="ARBA00023002"/>
    </source>
</evidence>
<sequence>MKPSALIVGTGIAGASIAHALSHSHSVTVIETESSAGFHSTGRSAASLSTTSGLREVCALAEASRQFFIDPPQGFTDISLTSPKGLLWIGRDDNDADALNELTTRNSEGLPLAHRVDTEQCKQILPQLRDEVIQAGGVWEPDCLTLDVAEVLAGYIRQSKTSGANYLLGTRFQSAQQKASSTWQITTNNGNFEADILINAAGAWSEEIAQKSGLTTIPLQAYRRTAAIVKAPEHTSIWPLTMDIGSRVYFEPESGGLLFSLSEETPRAAEDCKPEQEDIALALDRLEECIDLDSRHVIQSWAGLRTFAHDRLPIIGADPECPSFYWLSGQGGSGIKIAPAASELLQAEINELRLPKKFEEIDISFATFSPGRFNQL</sequence>
<dbReference type="InterPro" id="IPR036188">
    <property type="entry name" value="FAD/NAD-bd_sf"/>
</dbReference>
<dbReference type="SUPFAM" id="SSF51905">
    <property type="entry name" value="FAD/NAD(P)-binding domain"/>
    <property type="match status" value="1"/>
</dbReference>
<accession>A0A6J6KF37</accession>
<evidence type="ECO:0000259" key="2">
    <source>
        <dbReference type="Pfam" id="PF01266"/>
    </source>
</evidence>
<dbReference type="GO" id="GO:0016491">
    <property type="term" value="F:oxidoreductase activity"/>
    <property type="evidence" value="ECO:0007669"/>
    <property type="project" value="UniProtKB-KW"/>
</dbReference>
<dbReference type="Gene3D" id="3.50.50.60">
    <property type="entry name" value="FAD/NAD(P)-binding domain"/>
    <property type="match status" value="1"/>
</dbReference>
<dbReference type="EMBL" id="CAEZWB010000071">
    <property type="protein sequence ID" value="CAB4648377.1"/>
    <property type="molecule type" value="Genomic_DNA"/>
</dbReference>
<keyword evidence="1" id="KW-0560">Oxidoreductase</keyword>
<dbReference type="PANTHER" id="PTHR13847">
    <property type="entry name" value="SARCOSINE DEHYDROGENASE-RELATED"/>
    <property type="match status" value="1"/>
</dbReference>
<evidence type="ECO:0000313" key="3">
    <source>
        <dbReference type="EMBL" id="CAB4648377.1"/>
    </source>
</evidence>
<reference evidence="3" key="1">
    <citation type="submission" date="2020-05" db="EMBL/GenBank/DDBJ databases">
        <authorList>
            <person name="Chiriac C."/>
            <person name="Salcher M."/>
            <person name="Ghai R."/>
            <person name="Kavagutti S V."/>
        </authorList>
    </citation>
    <scope>NUCLEOTIDE SEQUENCE</scope>
</reference>
<name>A0A6J6KF37_9ZZZZ</name>
<dbReference type="AlphaFoldDB" id="A0A6J6KF37"/>
<dbReference type="GO" id="GO:0005737">
    <property type="term" value="C:cytoplasm"/>
    <property type="evidence" value="ECO:0007669"/>
    <property type="project" value="TreeGrafter"/>
</dbReference>
<feature type="domain" description="FAD dependent oxidoreductase" evidence="2">
    <location>
        <begin position="6"/>
        <end position="345"/>
    </location>
</feature>
<organism evidence="3">
    <name type="scientific">freshwater metagenome</name>
    <dbReference type="NCBI Taxonomy" id="449393"/>
    <lineage>
        <taxon>unclassified sequences</taxon>
        <taxon>metagenomes</taxon>
        <taxon>ecological metagenomes</taxon>
    </lineage>
</organism>
<proteinExistence type="predicted"/>
<dbReference type="InterPro" id="IPR006076">
    <property type="entry name" value="FAD-dep_OxRdtase"/>
</dbReference>
<dbReference type="PANTHER" id="PTHR13847:SF287">
    <property type="entry name" value="FAD-DEPENDENT OXIDOREDUCTASE DOMAIN-CONTAINING PROTEIN 1"/>
    <property type="match status" value="1"/>
</dbReference>
<protein>
    <submittedName>
        <fullName evidence="3">Unannotated protein</fullName>
    </submittedName>
</protein>
<dbReference type="Pfam" id="PF01266">
    <property type="entry name" value="DAO"/>
    <property type="match status" value="1"/>
</dbReference>
<dbReference type="Gene3D" id="3.30.9.10">
    <property type="entry name" value="D-Amino Acid Oxidase, subunit A, domain 2"/>
    <property type="match status" value="1"/>
</dbReference>